<evidence type="ECO:0000256" key="1">
    <source>
        <dbReference type="ARBA" id="ARBA00012837"/>
    </source>
</evidence>
<protein>
    <recommendedName>
        <fullName evidence="1">arginine--tRNA ligase</fullName>
        <ecNumber evidence="1">6.1.1.19</ecNumber>
    </recommendedName>
</protein>
<keyword evidence="10" id="KW-1185">Reference proteome</keyword>
<feature type="domain" description="DALR anticodon binding" evidence="7">
    <location>
        <begin position="228"/>
        <end position="349"/>
    </location>
</feature>
<proteinExistence type="predicted"/>
<reference evidence="9 10" key="1">
    <citation type="submission" date="2024-09" db="EMBL/GenBank/DDBJ databases">
        <title>The Natural Products Discovery Center: Release of the First 8490 Sequenced Strains for Exploring Actinobacteria Biosynthetic Diversity.</title>
        <authorList>
            <person name="Kalkreuter E."/>
            <person name="Kautsar S.A."/>
            <person name="Yang D."/>
            <person name="Bader C.D."/>
            <person name="Teijaro C.N."/>
            <person name="Fluegel L."/>
            <person name="Davis C.M."/>
            <person name="Simpson J.R."/>
            <person name="Lauterbach L."/>
            <person name="Steele A.D."/>
            <person name="Gui C."/>
            <person name="Meng S."/>
            <person name="Li G."/>
            <person name="Viehrig K."/>
            <person name="Ye F."/>
            <person name="Su P."/>
            <person name="Kiefer A.F."/>
            <person name="Nichols A."/>
            <person name="Cepeda A.J."/>
            <person name="Yan W."/>
            <person name="Fan B."/>
            <person name="Jiang Y."/>
            <person name="Adhikari A."/>
            <person name="Zheng C.-J."/>
            <person name="Schuster L."/>
            <person name="Cowan T.M."/>
            <person name="Smanski M.J."/>
            <person name="Chevrette M.G."/>
            <person name="De Carvalho L.P.S."/>
            <person name="Shen B."/>
        </authorList>
    </citation>
    <scope>NUCLEOTIDE SEQUENCE [LARGE SCALE GENOMIC DNA]</scope>
    <source>
        <strain evidence="9 10">NPDC058348</strain>
    </source>
</reference>
<dbReference type="Proteomes" id="UP001598448">
    <property type="component" value="Unassembled WGS sequence"/>
</dbReference>
<dbReference type="Gene3D" id="3.30.1360.70">
    <property type="entry name" value="Arginyl tRNA synthetase N-terminal domain"/>
    <property type="match status" value="1"/>
</dbReference>
<feature type="compositionally biased region" description="Gly residues" evidence="6">
    <location>
        <begin position="155"/>
        <end position="174"/>
    </location>
</feature>
<dbReference type="EC" id="6.1.1.19" evidence="1"/>
<organism evidence="9 10">
    <name type="scientific">Streptomyces albidochromogenes</name>
    <dbReference type="NCBI Taxonomy" id="329524"/>
    <lineage>
        <taxon>Bacteria</taxon>
        <taxon>Bacillati</taxon>
        <taxon>Actinomycetota</taxon>
        <taxon>Actinomycetes</taxon>
        <taxon>Kitasatosporales</taxon>
        <taxon>Streptomycetaceae</taxon>
        <taxon>Streptomyces</taxon>
    </lineage>
</organism>
<accession>A0ABW6FGN1</accession>
<keyword evidence="4" id="KW-0067">ATP-binding</keyword>
<dbReference type="RefSeq" id="WP_386707304.1">
    <property type="nucleotide sequence ID" value="NZ_JBHXIJ010000004.1"/>
</dbReference>
<dbReference type="Pfam" id="PF03485">
    <property type="entry name" value="Arg_tRNA_synt_N"/>
    <property type="match status" value="1"/>
</dbReference>
<dbReference type="SMART" id="SM00836">
    <property type="entry name" value="DALR_1"/>
    <property type="match status" value="1"/>
</dbReference>
<dbReference type="SUPFAM" id="SSF47323">
    <property type="entry name" value="Anticodon-binding domain of a subclass of class I aminoacyl-tRNA synthetases"/>
    <property type="match status" value="1"/>
</dbReference>
<comment type="caution">
    <text evidence="9">The sequence shown here is derived from an EMBL/GenBank/DDBJ whole genome shotgun (WGS) entry which is preliminary data.</text>
</comment>
<feature type="domain" description="Arginyl tRNA synthetase N-terminal" evidence="8">
    <location>
        <begin position="4"/>
        <end position="94"/>
    </location>
</feature>
<dbReference type="SMART" id="SM01016">
    <property type="entry name" value="Arg_tRNA_synt_N"/>
    <property type="match status" value="1"/>
</dbReference>
<sequence>MTPAELSRTVLRAVRRAVDADVLRAPVPERAVVERPRPGGRGDYATNVALKLAGPAGRPAREVAEILRAQLMLIGYDAIVDVEVTGPGFLNFTLAPDAHSSAVRTVLAQGRAYGHGSALAGDVVRVGTGALARAVARIAHALGASVIRTGGGENTTVGGGDGTGSAGDGTGGGAYATAGAEGGEDPTERALVARLGRDAAVWHLVWPTATASADDLLVQRETNPLFRVRYAHARTRALVRNAAALGFRGEEAEGTGSDAPEAQALVRALADHPAVLEAAARHRAPDRLARHLDMTAEAFFRFHDAHPVLPLGDEKPSVAHRSRLALAEATGTVLAGGLSLLGISAPEHL</sequence>
<keyword evidence="2" id="KW-0436">Ligase</keyword>
<evidence type="ECO:0000256" key="6">
    <source>
        <dbReference type="SAM" id="MobiDB-lite"/>
    </source>
</evidence>
<dbReference type="InterPro" id="IPR005148">
    <property type="entry name" value="Arg-tRNA-synth_N"/>
</dbReference>
<evidence type="ECO:0000259" key="8">
    <source>
        <dbReference type="SMART" id="SM01016"/>
    </source>
</evidence>
<dbReference type="InterPro" id="IPR008909">
    <property type="entry name" value="DALR_anticod-bd"/>
</dbReference>
<gene>
    <name evidence="9" type="primary">nrtL</name>
    <name evidence="9" type="ORF">ACFWJN_01495</name>
</gene>
<evidence type="ECO:0000259" key="7">
    <source>
        <dbReference type="SMART" id="SM00836"/>
    </source>
</evidence>
<feature type="region of interest" description="Disordered" evidence="6">
    <location>
        <begin position="155"/>
        <end position="185"/>
    </location>
</feature>
<dbReference type="Pfam" id="PF05746">
    <property type="entry name" value="DALR_1"/>
    <property type="match status" value="1"/>
</dbReference>
<dbReference type="Gene3D" id="1.10.730.10">
    <property type="entry name" value="Isoleucyl-tRNA Synthetase, Domain 1"/>
    <property type="match status" value="1"/>
</dbReference>
<dbReference type="EMBL" id="JBHXIJ010000004">
    <property type="protein sequence ID" value="MFD5097647.1"/>
    <property type="molecule type" value="Genomic_DNA"/>
</dbReference>
<dbReference type="NCBIfam" id="NF045898">
    <property type="entry name" value="ArgS_rel_codon"/>
    <property type="match status" value="1"/>
</dbReference>
<dbReference type="InterPro" id="IPR001278">
    <property type="entry name" value="Arg-tRNA-ligase"/>
</dbReference>
<dbReference type="InterPro" id="IPR009080">
    <property type="entry name" value="tRNAsynth_Ia_anticodon-bd"/>
</dbReference>
<evidence type="ECO:0000256" key="3">
    <source>
        <dbReference type="ARBA" id="ARBA00022741"/>
    </source>
</evidence>
<dbReference type="SUPFAM" id="SSF55190">
    <property type="entry name" value="Arginyl-tRNA synthetase (ArgRS), N-terminal 'additional' domain"/>
    <property type="match status" value="1"/>
</dbReference>
<dbReference type="PANTHER" id="PTHR11956:SF5">
    <property type="entry name" value="ARGININE--TRNA LIGASE, CYTOPLASMIC"/>
    <property type="match status" value="1"/>
</dbReference>
<evidence type="ECO:0000256" key="4">
    <source>
        <dbReference type="ARBA" id="ARBA00022840"/>
    </source>
</evidence>
<comment type="catalytic activity">
    <reaction evidence="5">
        <text>tRNA(Arg) + L-arginine + ATP = L-arginyl-tRNA(Arg) + AMP + diphosphate</text>
        <dbReference type="Rhea" id="RHEA:20301"/>
        <dbReference type="Rhea" id="RHEA-COMP:9658"/>
        <dbReference type="Rhea" id="RHEA-COMP:9673"/>
        <dbReference type="ChEBI" id="CHEBI:30616"/>
        <dbReference type="ChEBI" id="CHEBI:32682"/>
        <dbReference type="ChEBI" id="CHEBI:33019"/>
        <dbReference type="ChEBI" id="CHEBI:78442"/>
        <dbReference type="ChEBI" id="CHEBI:78513"/>
        <dbReference type="ChEBI" id="CHEBI:456215"/>
        <dbReference type="EC" id="6.1.1.19"/>
    </reaction>
</comment>
<name>A0ABW6FGN1_9ACTN</name>
<dbReference type="InterPro" id="IPR036695">
    <property type="entry name" value="Arg-tRNA-synth_N_sf"/>
</dbReference>
<evidence type="ECO:0000256" key="2">
    <source>
        <dbReference type="ARBA" id="ARBA00022598"/>
    </source>
</evidence>
<evidence type="ECO:0000313" key="10">
    <source>
        <dbReference type="Proteomes" id="UP001598448"/>
    </source>
</evidence>
<evidence type="ECO:0000313" key="9">
    <source>
        <dbReference type="EMBL" id="MFD5097647.1"/>
    </source>
</evidence>
<evidence type="ECO:0000256" key="5">
    <source>
        <dbReference type="ARBA" id="ARBA00049339"/>
    </source>
</evidence>
<keyword evidence="3" id="KW-0547">Nucleotide-binding</keyword>
<dbReference type="PANTHER" id="PTHR11956">
    <property type="entry name" value="ARGINYL-TRNA SYNTHETASE"/>
    <property type="match status" value="1"/>
</dbReference>